<dbReference type="PROSITE" id="PS00028">
    <property type="entry name" value="ZINC_FINGER_C2H2_1"/>
    <property type="match status" value="1"/>
</dbReference>
<keyword evidence="4 7" id="KW-0863">Zinc-finger</keyword>
<dbReference type="PROSITE" id="PS50157">
    <property type="entry name" value="ZINC_FINGER_C2H2_2"/>
    <property type="match status" value="2"/>
</dbReference>
<proteinExistence type="predicted"/>
<keyword evidence="5" id="KW-0862">Zinc</keyword>
<name>A0A1E3PS17_9ASCO</name>
<feature type="region of interest" description="Disordered" evidence="8">
    <location>
        <begin position="78"/>
        <end position="103"/>
    </location>
</feature>
<feature type="domain" description="C2H2-type" evidence="9">
    <location>
        <begin position="2"/>
        <end position="29"/>
    </location>
</feature>
<evidence type="ECO:0000313" key="10">
    <source>
        <dbReference type="EMBL" id="ODQ68223.1"/>
    </source>
</evidence>
<gene>
    <name evidence="10" type="ORF">NADFUDRAFT_81248</name>
</gene>
<keyword evidence="11" id="KW-1185">Reference proteome</keyword>
<evidence type="ECO:0000256" key="1">
    <source>
        <dbReference type="ARBA" id="ARBA00004123"/>
    </source>
</evidence>
<dbReference type="EMBL" id="KV454406">
    <property type="protein sequence ID" value="ODQ68223.1"/>
    <property type="molecule type" value="Genomic_DNA"/>
</dbReference>
<organism evidence="10 11">
    <name type="scientific">Nadsonia fulvescens var. elongata DSM 6958</name>
    <dbReference type="NCBI Taxonomy" id="857566"/>
    <lineage>
        <taxon>Eukaryota</taxon>
        <taxon>Fungi</taxon>
        <taxon>Dikarya</taxon>
        <taxon>Ascomycota</taxon>
        <taxon>Saccharomycotina</taxon>
        <taxon>Dipodascomycetes</taxon>
        <taxon>Dipodascales</taxon>
        <taxon>Dipodascales incertae sedis</taxon>
        <taxon>Nadsonia</taxon>
    </lineage>
</organism>
<dbReference type="Proteomes" id="UP000095009">
    <property type="component" value="Unassembled WGS sequence"/>
</dbReference>
<dbReference type="GO" id="GO:0000981">
    <property type="term" value="F:DNA-binding transcription factor activity, RNA polymerase II-specific"/>
    <property type="evidence" value="ECO:0007669"/>
    <property type="project" value="TreeGrafter"/>
</dbReference>
<dbReference type="SMART" id="SM00355">
    <property type="entry name" value="ZnF_C2H2"/>
    <property type="match status" value="2"/>
</dbReference>
<evidence type="ECO:0000259" key="9">
    <source>
        <dbReference type="PROSITE" id="PS50157"/>
    </source>
</evidence>
<dbReference type="Gene3D" id="3.30.160.60">
    <property type="entry name" value="Classic Zinc Finger"/>
    <property type="match status" value="2"/>
</dbReference>
<evidence type="ECO:0000256" key="3">
    <source>
        <dbReference type="ARBA" id="ARBA00022737"/>
    </source>
</evidence>
<dbReference type="AlphaFoldDB" id="A0A1E3PS17"/>
<dbReference type="STRING" id="857566.A0A1E3PS17"/>
<evidence type="ECO:0000256" key="6">
    <source>
        <dbReference type="ARBA" id="ARBA00023242"/>
    </source>
</evidence>
<dbReference type="SUPFAM" id="SSF57667">
    <property type="entry name" value="beta-beta-alpha zinc fingers"/>
    <property type="match status" value="1"/>
</dbReference>
<dbReference type="GO" id="GO:0005634">
    <property type="term" value="C:nucleus"/>
    <property type="evidence" value="ECO:0007669"/>
    <property type="project" value="UniProtKB-SubCell"/>
</dbReference>
<accession>A0A1E3PS17</accession>
<dbReference type="FunFam" id="3.30.160.60:FF:000065">
    <property type="entry name" value="B-cell CLL/lymphoma 6, member B"/>
    <property type="match status" value="1"/>
</dbReference>
<dbReference type="PANTHER" id="PTHR24394">
    <property type="entry name" value="ZINC FINGER PROTEIN"/>
    <property type="match status" value="1"/>
</dbReference>
<reference evidence="10 11" key="1">
    <citation type="journal article" date="2016" name="Proc. Natl. Acad. Sci. U.S.A.">
        <title>Comparative genomics of biotechnologically important yeasts.</title>
        <authorList>
            <person name="Riley R."/>
            <person name="Haridas S."/>
            <person name="Wolfe K.H."/>
            <person name="Lopes M.R."/>
            <person name="Hittinger C.T."/>
            <person name="Goeker M."/>
            <person name="Salamov A.A."/>
            <person name="Wisecaver J.H."/>
            <person name="Long T.M."/>
            <person name="Calvey C.H."/>
            <person name="Aerts A.L."/>
            <person name="Barry K.W."/>
            <person name="Choi C."/>
            <person name="Clum A."/>
            <person name="Coughlan A.Y."/>
            <person name="Deshpande S."/>
            <person name="Douglass A.P."/>
            <person name="Hanson S.J."/>
            <person name="Klenk H.-P."/>
            <person name="LaButti K.M."/>
            <person name="Lapidus A."/>
            <person name="Lindquist E.A."/>
            <person name="Lipzen A.M."/>
            <person name="Meier-Kolthoff J.P."/>
            <person name="Ohm R.A."/>
            <person name="Otillar R.P."/>
            <person name="Pangilinan J.L."/>
            <person name="Peng Y."/>
            <person name="Rokas A."/>
            <person name="Rosa C.A."/>
            <person name="Scheuner C."/>
            <person name="Sibirny A.A."/>
            <person name="Slot J.C."/>
            <person name="Stielow J.B."/>
            <person name="Sun H."/>
            <person name="Kurtzman C.P."/>
            <person name="Blackwell M."/>
            <person name="Grigoriev I.V."/>
            <person name="Jeffries T.W."/>
        </authorList>
    </citation>
    <scope>NUCLEOTIDE SEQUENCE [LARGE SCALE GENOMIC DNA]</scope>
    <source>
        <strain evidence="10 11">DSM 6958</strain>
    </source>
</reference>
<comment type="subcellular location">
    <subcellularLocation>
        <location evidence="1">Nucleus</location>
    </subcellularLocation>
</comment>
<feature type="compositionally biased region" description="Basic and acidic residues" evidence="8">
    <location>
        <begin position="93"/>
        <end position="103"/>
    </location>
</feature>
<evidence type="ECO:0000256" key="8">
    <source>
        <dbReference type="SAM" id="MobiDB-lite"/>
    </source>
</evidence>
<feature type="domain" description="C2H2-type" evidence="9">
    <location>
        <begin position="30"/>
        <end position="57"/>
    </location>
</feature>
<dbReference type="OrthoDB" id="8922241at2759"/>
<evidence type="ECO:0000256" key="2">
    <source>
        <dbReference type="ARBA" id="ARBA00022723"/>
    </source>
</evidence>
<dbReference type="InterPro" id="IPR013087">
    <property type="entry name" value="Znf_C2H2_type"/>
</dbReference>
<keyword evidence="3" id="KW-0677">Repeat</keyword>
<evidence type="ECO:0000313" key="11">
    <source>
        <dbReference type="Proteomes" id="UP000095009"/>
    </source>
</evidence>
<protein>
    <recommendedName>
        <fullName evidence="9">C2H2-type domain-containing protein</fullName>
    </recommendedName>
</protein>
<sequence>MFSCGKCPLSFRRNHDLKRHSRSHLPVRPYDCEVCMKSFSRKDALKRHRAANACKRFLRDMGSSQRETGDVDKLEVIQSNNDPIMPNTAKVEQSYDDKNNKNN</sequence>
<evidence type="ECO:0000256" key="7">
    <source>
        <dbReference type="PROSITE-ProRule" id="PRU00042"/>
    </source>
</evidence>
<dbReference type="PANTHER" id="PTHR24394:SF29">
    <property type="entry name" value="MYONEURIN"/>
    <property type="match status" value="1"/>
</dbReference>
<dbReference type="GO" id="GO:0008270">
    <property type="term" value="F:zinc ion binding"/>
    <property type="evidence" value="ECO:0007669"/>
    <property type="project" value="UniProtKB-KW"/>
</dbReference>
<keyword evidence="2" id="KW-0479">Metal-binding</keyword>
<evidence type="ECO:0000256" key="4">
    <source>
        <dbReference type="ARBA" id="ARBA00022771"/>
    </source>
</evidence>
<dbReference type="InterPro" id="IPR036236">
    <property type="entry name" value="Znf_C2H2_sf"/>
</dbReference>
<dbReference type="Pfam" id="PF00096">
    <property type="entry name" value="zf-C2H2"/>
    <property type="match status" value="2"/>
</dbReference>
<evidence type="ECO:0000256" key="5">
    <source>
        <dbReference type="ARBA" id="ARBA00022833"/>
    </source>
</evidence>
<keyword evidence="6" id="KW-0539">Nucleus</keyword>